<dbReference type="InterPro" id="IPR047137">
    <property type="entry name" value="ORF3"/>
</dbReference>
<feature type="region of interest" description="Disordered" evidence="1">
    <location>
        <begin position="1"/>
        <end position="31"/>
    </location>
</feature>
<accession>A0A328CDK3</accession>
<dbReference type="RefSeq" id="WP_111728663.1">
    <property type="nucleotide sequence ID" value="NZ_QHKO01000001.1"/>
</dbReference>
<sequence length="248" mass="27527">MSSRDQRSDTAHALSALSRDPGARERDQSDTLNPLPLVSGALLTAYGLKRRGTLGYLLAGIGAGILYQGLKSNDLLDGNLPRRLLHLGATQMAPIHHTTVVKRSPEEVYAFWRELENLAVYLPRIYDIEVLDEQHSRWYFRAPGERTLSTEVEILEDQPDRLIVWRSMEPNDISHEGWVAFTPLDEGASTEVDLHLRVLAPGGQLGARILEMLGRFGPLSPAPELARVREVLEAGIPDRVEAASSTLH</sequence>
<organism evidence="2 3">
    <name type="scientific">Lujinxingia litoralis</name>
    <dbReference type="NCBI Taxonomy" id="2211119"/>
    <lineage>
        <taxon>Bacteria</taxon>
        <taxon>Deltaproteobacteria</taxon>
        <taxon>Bradymonadales</taxon>
        <taxon>Lujinxingiaceae</taxon>
        <taxon>Lujinxingia</taxon>
    </lineage>
</organism>
<evidence type="ECO:0000313" key="3">
    <source>
        <dbReference type="Proteomes" id="UP000249169"/>
    </source>
</evidence>
<name>A0A328CDK3_9DELT</name>
<evidence type="ECO:0000313" key="2">
    <source>
        <dbReference type="EMBL" id="RAL25491.1"/>
    </source>
</evidence>
<reference evidence="2 3" key="1">
    <citation type="submission" date="2018-05" db="EMBL/GenBank/DDBJ databases">
        <title>Lujinxingia marina gen. nov. sp. nov., a new facultative anaerobic member of the class Deltaproteobacteria, and proposal of Lujinxingaceae fam. nov.</title>
        <authorList>
            <person name="Li C.-M."/>
        </authorList>
    </citation>
    <scope>NUCLEOTIDE SEQUENCE [LARGE SCALE GENOMIC DNA]</scope>
    <source>
        <strain evidence="2 3">B210</strain>
    </source>
</reference>
<proteinExistence type="predicted"/>
<dbReference type="Gene3D" id="3.30.530.20">
    <property type="match status" value="1"/>
</dbReference>
<dbReference type="Proteomes" id="UP000249169">
    <property type="component" value="Unassembled WGS sequence"/>
</dbReference>
<comment type="caution">
    <text evidence="2">The sequence shown here is derived from an EMBL/GenBank/DDBJ whole genome shotgun (WGS) entry which is preliminary data.</text>
</comment>
<dbReference type="EMBL" id="QHKO01000001">
    <property type="protein sequence ID" value="RAL25491.1"/>
    <property type="molecule type" value="Genomic_DNA"/>
</dbReference>
<protein>
    <submittedName>
        <fullName evidence="2">Uncharacterized protein</fullName>
    </submittedName>
</protein>
<feature type="compositionally biased region" description="Basic and acidic residues" evidence="1">
    <location>
        <begin position="1"/>
        <end position="10"/>
    </location>
</feature>
<dbReference type="InterPro" id="IPR023393">
    <property type="entry name" value="START-like_dom_sf"/>
</dbReference>
<dbReference type="PANTHER" id="PTHR33824">
    <property type="entry name" value="POLYKETIDE CYCLASE/DEHYDRASE AND LIPID TRANSPORT SUPERFAMILY PROTEIN"/>
    <property type="match status" value="1"/>
</dbReference>
<dbReference type="Pfam" id="PF10604">
    <property type="entry name" value="Polyketide_cyc2"/>
    <property type="match status" value="1"/>
</dbReference>
<dbReference type="InterPro" id="IPR019587">
    <property type="entry name" value="Polyketide_cyclase/dehydratase"/>
</dbReference>
<evidence type="ECO:0000256" key="1">
    <source>
        <dbReference type="SAM" id="MobiDB-lite"/>
    </source>
</evidence>
<dbReference type="AlphaFoldDB" id="A0A328CDK3"/>
<gene>
    <name evidence="2" type="ORF">DL240_04575</name>
</gene>
<keyword evidence="3" id="KW-1185">Reference proteome</keyword>
<dbReference type="OrthoDB" id="9797595at2"/>
<dbReference type="SUPFAM" id="SSF55961">
    <property type="entry name" value="Bet v1-like"/>
    <property type="match status" value="1"/>
</dbReference>
<dbReference type="PANTHER" id="PTHR33824:SF7">
    <property type="entry name" value="POLYKETIDE CYCLASE_DEHYDRASE AND LIPID TRANSPORT SUPERFAMILY PROTEIN"/>
    <property type="match status" value="1"/>
</dbReference>